<gene>
    <name evidence="1" type="ORF">SH601_06800</name>
</gene>
<comment type="caution">
    <text evidence="1">The sequence shown here is derived from an EMBL/GenBank/DDBJ whole genome shotgun (WGS) entry which is preliminary data.</text>
</comment>
<dbReference type="EMBL" id="JAWZSR010000003">
    <property type="protein sequence ID" value="MDX8045695.1"/>
    <property type="molecule type" value="Genomic_DNA"/>
</dbReference>
<reference evidence="1" key="1">
    <citation type="submission" date="2023-11" db="EMBL/GenBank/DDBJ databases">
        <title>Gracilibacillus pellucida a moderately halophilic bacterium isolated from saline soil in Xinjiang province.</title>
        <authorList>
            <person name="Zhang Z."/>
            <person name="Tan F."/>
            <person name="Wang Y."/>
            <person name="Xia M."/>
        </authorList>
    </citation>
    <scope>NUCLEOTIDE SEQUENCE</scope>
    <source>
        <strain evidence="1">S3-1-1</strain>
    </source>
</reference>
<organism evidence="1 2">
    <name type="scientific">Gracilibacillus pellucidus</name>
    <dbReference type="NCBI Taxonomy" id="3095368"/>
    <lineage>
        <taxon>Bacteria</taxon>
        <taxon>Bacillati</taxon>
        <taxon>Bacillota</taxon>
        <taxon>Bacilli</taxon>
        <taxon>Bacillales</taxon>
        <taxon>Bacillaceae</taxon>
        <taxon>Gracilibacillus</taxon>
    </lineage>
</organism>
<accession>A0ACC6M475</accession>
<evidence type="ECO:0000313" key="2">
    <source>
        <dbReference type="Proteomes" id="UP001277972"/>
    </source>
</evidence>
<dbReference type="Proteomes" id="UP001277972">
    <property type="component" value="Unassembled WGS sequence"/>
</dbReference>
<protein>
    <submittedName>
        <fullName evidence="1">Uncharacterized protein</fullName>
    </submittedName>
</protein>
<keyword evidence="2" id="KW-1185">Reference proteome</keyword>
<evidence type="ECO:0000313" key="1">
    <source>
        <dbReference type="EMBL" id="MDX8045695.1"/>
    </source>
</evidence>
<name>A0ACC6M475_9BACI</name>
<sequence length="60" mass="6785">MAKPSNKEKDARINYELDVDRMINEGMAGGTTASNKERMQIEQARALPKDDEAFPTENEE</sequence>
<proteinExistence type="predicted"/>